<evidence type="ECO:0000256" key="2">
    <source>
        <dbReference type="ARBA" id="ARBA00007165"/>
    </source>
</evidence>
<dbReference type="InterPro" id="IPR045214">
    <property type="entry name" value="Surf1/Surf4"/>
</dbReference>
<evidence type="ECO:0000256" key="3">
    <source>
        <dbReference type="ARBA" id="ARBA00022692"/>
    </source>
</evidence>
<organism evidence="8 9">
    <name type="scientific">Pseudaquabacterium inlustre</name>
    <dbReference type="NCBI Taxonomy" id="2984192"/>
    <lineage>
        <taxon>Bacteria</taxon>
        <taxon>Pseudomonadati</taxon>
        <taxon>Pseudomonadota</taxon>
        <taxon>Betaproteobacteria</taxon>
        <taxon>Burkholderiales</taxon>
        <taxon>Sphaerotilaceae</taxon>
        <taxon>Pseudaquabacterium</taxon>
    </lineage>
</organism>
<gene>
    <name evidence="8" type="ORF">AACH10_06335</name>
</gene>
<dbReference type="Proteomes" id="UP001365405">
    <property type="component" value="Unassembled WGS sequence"/>
</dbReference>
<evidence type="ECO:0000256" key="6">
    <source>
        <dbReference type="RuleBase" id="RU363076"/>
    </source>
</evidence>
<evidence type="ECO:0000313" key="9">
    <source>
        <dbReference type="Proteomes" id="UP001365405"/>
    </source>
</evidence>
<sequence>MLTRGRWVVLAAALASVALTARLGVWQLDRARQKTDLHTRIEGRAALSPLAADALARTPAAAAEQHYRRTALRGRWLARHTVYLDNRQMNGRVGFYVLTPLQLGPGDAVLVQRGWMPRDPRDRSALPALATPDGEVLVPGRIAPPPGKLFELGAAESGRIRQNLDTDAFAREAGIALRPLSLQQTDAERPLAAPADATSTPAPNPDDGLLRQWPTATLDVSKHHGYAFQWFALSALITGLYVWFQILRPRRR</sequence>
<dbReference type="EMBL" id="JBBUTH010000003">
    <property type="protein sequence ID" value="MEK8049847.1"/>
    <property type="molecule type" value="Genomic_DNA"/>
</dbReference>
<comment type="similarity">
    <text evidence="2 6">Belongs to the SURF1 family.</text>
</comment>
<keyword evidence="5 6" id="KW-0472">Membrane</keyword>
<name>A0ABU9CH03_9BURK</name>
<dbReference type="CDD" id="cd06662">
    <property type="entry name" value="SURF1"/>
    <property type="match status" value="1"/>
</dbReference>
<protein>
    <recommendedName>
        <fullName evidence="6">SURF1-like protein</fullName>
    </recommendedName>
</protein>
<dbReference type="RefSeq" id="WP_341409521.1">
    <property type="nucleotide sequence ID" value="NZ_JBBUTH010000003.1"/>
</dbReference>
<proteinExistence type="inferred from homology"/>
<feature type="compositionally biased region" description="Low complexity" evidence="7">
    <location>
        <begin position="190"/>
        <end position="207"/>
    </location>
</feature>
<keyword evidence="9" id="KW-1185">Reference proteome</keyword>
<accession>A0ABU9CH03</accession>
<dbReference type="InterPro" id="IPR002994">
    <property type="entry name" value="Surf1/Shy1"/>
</dbReference>
<dbReference type="PANTHER" id="PTHR23427:SF2">
    <property type="entry name" value="SURFEIT LOCUS PROTEIN 1"/>
    <property type="match status" value="1"/>
</dbReference>
<evidence type="ECO:0000256" key="1">
    <source>
        <dbReference type="ARBA" id="ARBA00004370"/>
    </source>
</evidence>
<keyword evidence="4 6" id="KW-1133">Transmembrane helix</keyword>
<reference evidence="8 9" key="1">
    <citation type="submission" date="2024-04" db="EMBL/GenBank/DDBJ databases">
        <title>Novel species of the genus Ideonella isolated from streams.</title>
        <authorList>
            <person name="Lu H."/>
        </authorList>
    </citation>
    <scope>NUCLEOTIDE SEQUENCE [LARGE SCALE GENOMIC DNA]</scope>
    <source>
        <strain evidence="8 9">DXS22W</strain>
    </source>
</reference>
<evidence type="ECO:0000313" key="8">
    <source>
        <dbReference type="EMBL" id="MEK8049847.1"/>
    </source>
</evidence>
<evidence type="ECO:0000256" key="4">
    <source>
        <dbReference type="ARBA" id="ARBA00022989"/>
    </source>
</evidence>
<evidence type="ECO:0000256" key="7">
    <source>
        <dbReference type="SAM" id="MobiDB-lite"/>
    </source>
</evidence>
<keyword evidence="3 6" id="KW-0812">Transmembrane</keyword>
<evidence type="ECO:0000256" key="5">
    <source>
        <dbReference type="ARBA" id="ARBA00023136"/>
    </source>
</evidence>
<dbReference type="PANTHER" id="PTHR23427">
    <property type="entry name" value="SURFEIT LOCUS PROTEIN"/>
    <property type="match status" value="1"/>
</dbReference>
<dbReference type="PROSITE" id="PS50895">
    <property type="entry name" value="SURF1"/>
    <property type="match status" value="1"/>
</dbReference>
<comment type="caution">
    <text evidence="6">Lacks conserved residue(s) required for the propagation of feature annotation.</text>
</comment>
<comment type="subcellular location">
    <subcellularLocation>
        <location evidence="6">Cell membrane</location>
        <topology evidence="6">Multi-pass membrane protein</topology>
    </subcellularLocation>
    <subcellularLocation>
        <location evidence="1">Membrane</location>
    </subcellularLocation>
</comment>
<keyword evidence="6" id="KW-1003">Cell membrane</keyword>
<feature type="region of interest" description="Disordered" evidence="7">
    <location>
        <begin position="187"/>
        <end position="210"/>
    </location>
</feature>
<comment type="caution">
    <text evidence="8">The sequence shown here is derived from an EMBL/GenBank/DDBJ whole genome shotgun (WGS) entry which is preliminary data.</text>
</comment>
<dbReference type="Pfam" id="PF02104">
    <property type="entry name" value="SURF1"/>
    <property type="match status" value="1"/>
</dbReference>
<feature type="transmembrane region" description="Helical" evidence="6">
    <location>
        <begin position="226"/>
        <end position="244"/>
    </location>
</feature>